<dbReference type="GO" id="GO:0005840">
    <property type="term" value="C:ribosome"/>
    <property type="evidence" value="ECO:0007669"/>
    <property type="project" value="UniProtKB-KW"/>
</dbReference>
<keyword evidence="1" id="KW-0689">Ribosomal protein</keyword>
<dbReference type="EMBL" id="GBHO01003349">
    <property type="protein sequence ID" value="JAG40255.1"/>
    <property type="molecule type" value="Transcribed_RNA"/>
</dbReference>
<name>A0A0A9ZEL7_LYGHE</name>
<reference evidence="2" key="3">
    <citation type="journal article" date="2016" name="Gigascience">
        <title>De novo construction of an expanded transcriptome assembly for the western tarnished plant bug, Lygus hesperus.</title>
        <authorList>
            <person name="Tassone E.E."/>
            <person name="Geib S.M."/>
            <person name="Hall B."/>
            <person name="Fabrick J.A."/>
            <person name="Brent C.S."/>
            <person name="Hull J.J."/>
        </authorList>
    </citation>
    <scope>NUCLEOTIDE SEQUENCE</scope>
</reference>
<dbReference type="AlphaFoldDB" id="A0A0A9ZEL7"/>
<evidence type="ECO:0000313" key="2">
    <source>
        <dbReference type="EMBL" id="JAP98834.1"/>
    </source>
</evidence>
<dbReference type="EMBL" id="GDHC01019794">
    <property type="protein sequence ID" value="JAP98834.1"/>
    <property type="molecule type" value="Transcribed_RNA"/>
</dbReference>
<protein>
    <submittedName>
        <fullName evidence="1">30S ribosomal protein S10</fullName>
    </submittedName>
</protein>
<reference evidence="1" key="2">
    <citation type="submission" date="2014-07" db="EMBL/GenBank/DDBJ databases">
        <authorList>
            <person name="Hull J."/>
        </authorList>
    </citation>
    <scope>NUCLEOTIDE SEQUENCE</scope>
</reference>
<sequence length="109" mass="12690">MSRIRPYQQKVLDDTLTVVSEEIEKLGVSIETQVVLQSPNLKKASFHVHTKLKDVAFEDYESLHGFLYTFKARIPHVDLQIYRMHGMLRMFSCMKENRTSAIVVFDDAK</sequence>
<evidence type="ECO:0000313" key="1">
    <source>
        <dbReference type="EMBL" id="JAG40255.1"/>
    </source>
</evidence>
<accession>A0A0A9ZEL7</accession>
<keyword evidence="1" id="KW-0687">Ribonucleoprotein</keyword>
<proteinExistence type="predicted"/>
<reference evidence="1" key="1">
    <citation type="journal article" date="2014" name="PLoS ONE">
        <title>Transcriptome-Based Identification of ABC Transporters in the Western Tarnished Plant Bug Lygus hesperus.</title>
        <authorList>
            <person name="Hull J.J."/>
            <person name="Chaney K."/>
            <person name="Geib S.M."/>
            <person name="Fabrick J.A."/>
            <person name="Brent C.S."/>
            <person name="Walsh D."/>
            <person name="Lavine L.C."/>
        </authorList>
    </citation>
    <scope>NUCLEOTIDE SEQUENCE</scope>
</reference>
<gene>
    <name evidence="1" type="primary">rpsJ</name>
    <name evidence="1" type="ORF">CM83_46937</name>
    <name evidence="2" type="ORF">g.29937</name>
</gene>
<organism evidence="1">
    <name type="scientific">Lygus hesperus</name>
    <name type="common">Western plant bug</name>
    <dbReference type="NCBI Taxonomy" id="30085"/>
    <lineage>
        <taxon>Eukaryota</taxon>
        <taxon>Metazoa</taxon>
        <taxon>Ecdysozoa</taxon>
        <taxon>Arthropoda</taxon>
        <taxon>Hexapoda</taxon>
        <taxon>Insecta</taxon>
        <taxon>Pterygota</taxon>
        <taxon>Neoptera</taxon>
        <taxon>Paraneoptera</taxon>
        <taxon>Hemiptera</taxon>
        <taxon>Heteroptera</taxon>
        <taxon>Panheteroptera</taxon>
        <taxon>Cimicomorpha</taxon>
        <taxon>Miridae</taxon>
        <taxon>Mirini</taxon>
        <taxon>Lygus</taxon>
    </lineage>
</organism>